<proteinExistence type="inferred from homology"/>
<dbReference type="PANTHER" id="PTHR46317:SF1">
    <property type="entry name" value="HYDROLASE, TATD FAMILY"/>
    <property type="match status" value="1"/>
</dbReference>
<organism evidence="5 6">
    <name type="scientific">Bacillus manliponensis</name>
    <dbReference type="NCBI Taxonomy" id="574376"/>
    <lineage>
        <taxon>Bacteria</taxon>
        <taxon>Bacillati</taxon>
        <taxon>Bacillota</taxon>
        <taxon>Bacilli</taxon>
        <taxon>Bacillales</taxon>
        <taxon>Bacillaceae</taxon>
        <taxon>Bacillus</taxon>
        <taxon>Bacillus cereus group</taxon>
    </lineage>
</organism>
<feature type="binding site" evidence="4">
    <location>
        <position position="133"/>
    </location>
    <ligand>
        <name>a divalent metal cation</name>
        <dbReference type="ChEBI" id="CHEBI:60240"/>
        <label>2</label>
    </ligand>
</feature>
<name>A0A073JUY5_9BACI</name>
<dbReference type="InterPro" id="IPR032466">
    <property type="entry name" value="Metal_Hydrolase"/>
</dbReference>
<dbReference type="AlphaFoldDB" id="A0A073JUY5"/>
<dbReference type="GO" id="GO:0016788">
    <property type="term" value="F:hydrolase activity, acting on ester bonds"/>
    <property type="evidence" value="ECO:0007669"/>
    <property type="project" value="InterPro"/>
</dbReference>
<evidence type="ECO:0000313" key="6">
    <source>
        <dbReference type="Proteomes" id="UP000027822"/>
    </source>
</evidence>
<dbReference type="InterPro" id="IPR001130">
    <property type="entry name" value="TatD-like"/>
</dbReference>
<evidence type="ECO:0000256" key="1">
    <source>
        <dbReference type="ARBA" id="ARBA00009275"/>
    </source>
</evidence>
<gene>
    <name evidence="5" type="ORF">BAMA_07610</name>
</gene>
<evidence type="ECO:0000256" key="2">
    <source>
        <dbReference type="ARBA" id="ARBA00022723"/>
    </source>
</evidence>
<comment type="similarity">
    <text evidence="1">Belongs to the metallo-dependent hydrolases superfamily. TatD-type hydrolase family.</text>
</comment>
<evidence type="ECO:0000256" key="4">
    <source>
        <dbReference type="PIRSR" id="PIRSR005902-1"/>
    </source>
</evidence>
<dbReference type="Gene3D" id="3.20.20.140">
    <property type="entry name" value="Metal-dependent hydrolases"/>
    <property type="match status" value="1"/>
</dbReference>
<accession>A0A073JUY5</accession>
<reference evidence="5 6" key="1">
    <citation type="submission" date="2014-06" db="EMBL/GenBank/DDBJ databases">
        <title>Draft genome sequence of Bacillus manliponensis JCM 15802 (MCCC 1A00708).</title>
        <authorList>
            <person name="Lai Q."/>
            <person name="Liu Y."/>
            <person name="Shao Z."/>
        </authorList>
    </citation>
    <scope>NUCLEOTIDE SEQUENCE [LARGE SCALE GENOMIC DNA]</scope>
    <source>
        <strain evidence="5 6">JCM 15802</strain>
    </source>
</reference>
<dbReference type="PANTHER" id="PTHR46317">
    <property type="entry name" value="HYDROLASE OF PHP SUPERFAMILY-RELATED PROTEIN"/>
    <property type="match status" value="1"/>
</dbReference>
<evidence type="ECO:0000313" key="5">
    <source>
        <dbReference type="EMBL" id="KEK18042.1"/>
    </source>
</evidence>
<dbReference type="Proteomes" id="UP000027822">
    <property type="component" value="Unassembled WGS sequence"/>
</dbReference>
<sequence length="254" mass="29851">MKWFDSHIHIDQYSQEEQRKLIEDVKNDKRIAGLIAVSMDEPSCQRTLQLAKKESFIHPALGYHPEQEVDVQQCERIYQLIEKESHRIVAIGEVGLPYYLRQEHPNFSLSPYVEVLERFVYLAKKYDLPIILHAIYDDAEIVCDVIEAYRVKKAHFHWFKGSKSTMERMIENNYFLSVTPDILQKEKIRDIVSFYPLTNMMVETDGPWPFQEGVMTHPVMIYDVLANVSDIKAIPVEEVATIIYGNTYNFYLRK</sequence>
<dbReference type="GO" id="GO:0046872">
    <property type="term" value="F:metal ion binding"/>
    <property type="evidence" value="ECO:0007669"/>
    <property type="project" value="UniProtKB-KW"/>
</dbReference>
<keyword evidence="6" id="KW-1185">Reference proteome</keyword>
<dbReference type="CDD" id="cd01310">
    <property type="entry name" value="TatD_DNAse"/>
    <property type="match status" value="1"/>
</dbReference>
<keyword evidence="2 4" id="KW-0479">Metal-binding</keyword>
<feature type="binding site" evidence="4">
    <location>
        <position position="93"/>
    </location>
    <ligand>
        <name>a divalent metal cation</name>
        <dbReference type="ChEBI" id="CHEBI:60240"/>
        <label>1</label>
    </ligand>
</feature>
<feature type="binding site" evidence="4">
    <location>
        <position position="9"/>
    </location>
    <ligand>
        <name>a divalent metal cation</name>
        <dbReference type="ChEBI" id="CHEBI:60240"/>
        <label>1</label>
    </ligand>
</feature>
<comment type="caution">
    <text evidence="5">The sequence shown here is derived from an EMBL/GenBank/DDBJ whole genome shotgun (WGS) entry which is preliminary data.</text>
</comment>
<dbReference type="RefSeq" id="WP_034641945.1">
    <property type="nucleotide sequence ID" value="NZ_CBCSJC010000018.1"/>
</dbReference>
<dbReference type="PIRSF" id="PIRSF005902">
    <property type="entry name" value="DNase_TatD"/>
    <property type="match status" value="1"/>
</dbReference>
<protein>
    <submittedName>
        <fullName evidence="5">DNAase</fullName>
    </submittedName>
</protein>
<dbReference type="EMBL" id="JOTN01000018">
    <property type="protein sequence ID" value="KEK18042.1"/>
    <property type="molecule type" value="Genomic_DNA"/>
</dbReference>
<keyword evidence="3" id="KW-0378">Hydrolase</keyword>
<feature type="binding site" evidence="4">
    <location>
        <position position="7"/>
    </location>
    <ligand>
        <name>a divalent metal cation</name>
        <dbReference type="ChEBI" id="CHEBI:60240"/>
        <label>1</label>
    </ligand>
</feature>
<dbReference type="STRING" id="574376.BAMA_07610"/>
<dbReference type="eggNOG" id="COG0084">
    <property type="taxonomic scope" value="Bacteria"/>
</dbReference>
<dbReference type="OrthoDB" id="9775608at2"/>
<dbReference type="Pfam" id="PF01026">
    <property type="entry name" value="TatD_DNase"/>
    <property type="match status" value="1"/>
</dbReference>
<feature type="binding site" evidence="4">
    <location>
        <position position="157"/>
    </location>
    <ligand>
        <name>a divalent metal cation</name>
        <dbReference type="ChEBI" id="CHEBI:60240"/>
        <label>2</label>
    </ligand>
</feature>
<dbReference type="SUPFAM" id="SSF51556">
    <property type="entry name" value="Metallo-dependent hydrolases"/>
    <property type="match status" value="1"/>
</dbReference>
<feature type="binding site" evidence="4">
    <location>
        <position position="205"/>
    </location>
    <ligand>
        <name>a divalent metal cation</name>
        <dbReference type="ChEBI" id="CHEBI:60240"/>
        <label>1</label>
    </ligand>
</feature>
<evidence type="ECO:0000256" key="3">
    <source>
        <dbReference type="ARBA" id="ARBA00022801"/>
    </source>
</evidence>